<comment type="similarity">
    <text evidence="1">Belongs to the ROK (NagC/XylR) family.</text>
</comment>
<organism evidence="2 3">
    <name type="scientific">Agromyces tardus</name>
    <dbReference type="NCBI Taxonomy" id="2583849"/>
    <lineage>
        <taxon>Bacteria</taxon>
        <taxon>Bacillati</taxon>
        <taxon>Actinomycetota</taxon>
        <taxon>Actinomycetes</taxon>
        <taxon>Micrococcales</taxon>
        <taxon>Microbacteriaceae</taxon>
        <taxon>Agromyces</taxon>
    </lineage>
</organism>
<name>A0A3M8AMF2_9MICO</name>
<dbReference type="InterPro" id="IPR000600">
    <property type="entry name" value="ROK"/>
</dbReference>
<protein>
    <submittedName>
        <fullName evidence="2">ROK family protein</fullName>
    </submittedName>
</protein>
<dbReference type="OrthoDB" id="3534172at2"/>
<dbReference type="Gene3D" id="3.30.420.40">
    <property type="match status" value="2"/>
</dbReference>
<dbReference type="PANTHER" id="PTHR18964:SF149">
    <property type="entry name" value="BIFUNCTIONAL UDP-N-ACETYLGLUCOSAMINE 2-EPIMERASE_N-ACETYLMANNOSAMINE KINASE"/>
    <property type="match status" value="1"/>
</dbReference>
<dbReference type="SUPFAM" id="SSF46785">
    <property type="entry name" value="Winged helix' DNA-binding domain"/>
    <property type="match status" value="1"/>
</dbReference>
<dbReference type="InterPro" id="IPR036388">
    <property type="entry name" value="WH-like_DNA-bd_sf"/>
</dbReference>
<dbReference type="RefSeq" id="WP_122935208.1">
    <property type="nucleotide sequence ID" value="NZ_RHHB01000001.1"/>
</dbReference>
<evidence type="ECO:0000313" key="2">
    <source>
        <dbReference type="EMBL" id="RNB52371.1"/>
    </source>
</evidence>
<proteinExistence type="inferred from homology"/>
<dbReference type="InterPro" id="IPR036390">
    <property type="entry name" value="WH_DNA-bd_sf"/>
</dbReference>
<dbReference type="Gene3D" id="1.10.10.10">
    <property type="entry name" value="Winged helix-like DNA-binding domain superfamily/Winged helix DNA-binding domain"/>
    <property type="match status" value="1"/>
</dbReference>
<dbReference type="Pfam" id="PF00480">
    <property type="entry name" value="ROK"/>
    <property type="match status" value="1"/>
</dbReference>
<gene>
    <name evidence="2" type="ORF">EDM22_01310</name>
</gene>
<dbReference type="AlphaFoldDB" id="A0A3M8AMF2"/>
<dbReference type="InterPro" id="IPR043129">
    <property type="entry name" value="ATPase_NBD"/>
</dbReference>
<reference evidence="2 3" key="1">
    <citation type="submission" date="2018-10" db="EMBL/GenBank/DDBJ databases">
        <title>Isolation, diversity and antibacterial activity of antinobacteria from the wheat rhizosphere soil.</title>
        <authorList>
            <person name="Sun T."/>
        </authorList>
    </citation>
    <scope>NUCLEOTIDE SEQUENCE [LARGE SCALE GENOMIC DNA]</scope>
    <source>
        <strain evidence="2 3">SJ-23</strain>
    </source>
</reference>
<dbReference type="EMBL" id="RHHB01000001">
    <property type="protein sequence ID" value="RNB52371.1"/>
    <property type="molecule type" value="Genomic_DNA"/>
</dbReference>
<keyword evidence="3" id="KW-1185">Reference proteome</keyword>
<dbReference type="Proteomes" id="UP000275048">
    <property type="component" value="Unassembled WGS sequence"/>
</dbReference>
<accession>A0A3M8AMF2</accession>
<evidence type="ECO:0000256" key="1">
    <source>
        <dbReference type="ARBA" id="ARBA00006479"/>
    </source>
</evidence>
<dbReference type="SUPFAM" id="SSF53067">
    <property type="entry name" value="Actin-like ATPase domain"/>
    <property type="match status" value="1"/>
</dbReference>
<sequence>MPTPPDGERRLGRQSPTIKSLRVQNRSAALTQLITDGSATRAEIATANGLSSASATNIVGDLIAEGLIAETGLLASQGGRPTSLLEPVADGAYFIGADVGERGVAVEMFDLTMHRVDQEFRGGRFEESPDAIGRDLTDAVEALRLRNLGRWSRVVGVGLGLPGIVETDAAGAQTLYAESLGWPPVAVRPLLGHDLPLIAENGAKTQAKAEQWFGAARGVQHAVVALLGRGVGLGVIAGGEVYRGHASSASEWGHVSLDRTGPVCRCGRRGCVEAYLGAGAILDRWAELGGSFEGSGWGAIGRLLDATEAGDATAGQVVDEVVANLGVALGGLVNLYNPERVIIGGWVGIRLMERLSERIESTAKAAALRRPAEQFTLLPCTFGGDTVAIGAAVMPLESLIAAPLAAEQSRAARSAG</sequence>
<evidence type="ECO:0000313" key="3">
    <source>
        <dbReference type="Proteomes" id="UP000275048"/>
    </source>
</evidence>
<dbReference type="PANTHER" id="PTHR18964">
    <property type="entry name" value="ROK (REPRESSOR, ORF, KINASE) FAMILY"/>
    <property type="match status" value="1"/>
</dbReference>
<comment type="caution">
    <text evidence="2">The sequence shown here is derived from an EMBL/GenBank/DDBJ whole genome shotgun (WGS) entry which is preliminary data.</text>
</comment>